<evidence type="ECO:0000313" key="4">
    <source>
        <dbReference type="EMBL" id="TPG46046.1"/>
    </source>
</evidence>
<dbReference type="PANTHER" id="PTHR43798">
    <property type="entry name" value="MONOACYLGLYCEROL LIPASE"/>
    <property type="match status" value="1"/>
</dbReference>
<dbReference type="GO" id="GO:0016020">
    <property type="term" value="C:membrane"/>
    <property type="evidence" value="ECO:0007669"/>
    <property type="project" value="TreeGrafter"/>
</dbReference>
<dbReference type="SUPFAM" id="SSF53474">
    <property type="entry name" value="alpha/beta-Hydrolases"/>
    <property type="match status" value="1"/>
</dbReference>
<dbReference type="GO" id="GO:0016787">
    <property type="term" value="F:hydrolase activity"/>
    <property type="evidence" value="ECO:0007669"/>
    <property type="project" value="UniProtKB-KW"/>
</dbReference>
<feature type="chain" id="PRO_5021429349" evidence="2">
    <location>
        <begin position="25"/>
        <end position="285"/>
    </location>
</feature>
<keyword evidence="2" id="KW-0732">Signal</keyword>
<dbReference type="EMBL" id="RCZP01000042">
    <property type="protein sequence ID" value="TPG46046.1"/>
    <property type="molecule type" value="Genomic_DNA"/>
</dbReference>
<dbReference type="InterPro" id="IPR029058">
    <property type="entry name" value="AB_hydrolase_fold"/>
</dbReference>
<feature type="signal peptide" evidence="2">
    <location>
        <begin position="1"/>
        <end position="24"/>
    </location>
</feature>
<feature type="domain" description="AB hydrolase-1" evidence="3">
    <location>
        <begin position="52"/>
        <end position="276"/>
    </location>
</feature>
<evidence type="ECO:0000313" key="5">
    <source>
        <dbReference type="Proteomes" id="UP000317078"/>
    </source>
</evidence>
<gene>
    <name evidence="4" type="ORF">EAH89_25305</name>
</gene>
<proteinExistence type="predicted"/>
<accession>A0A502F9H5</accession>
<dbReference type="PANTHER" id="PTHR43798:SF31">
    <property type="entry name" value="AB HYDROLASE SUPERFAMILY PROTEIN YCLE"/>
    <property type="match status" value="1"/>
</dbReference>
<dbReference type="Gene3D" id="3.40.50.1820">
    <property type="entry name" value="alpha/beta hydrolase"/>
    <property type="match status" value="1"/>
</dbReference>
<comment type="caution">
    <text evidence="4">The sequence shown here is derived from an EMBL/GenBank/DDBJ whole genome shotgun (WGS) entry which is preliminary data.</text>
</comment>
<dbReference type="RefSeq" id="WP_140886504.1">
    <property type="nucleotide sequence ID" value="NZ_RCZP01000042.1"/>
</dbReference>
<sequence length="285" mass="30725">MLPRRSFLTLVTAGVGLSTLPARAAVPDGITVALPGVRLFVRDTGGDGTPAVLLHANTGTSASWADQFDALSTAGYRVIAFDRRGWGNSIADPSTGPQPGSVAEDLAMLVDHLRLPSFHLIGVAGGGFVALDYAGWRPQTLRSLVVAASTGSFSEPEMQQLSRNLDVPGFRQLPESFIEIGPSFRAAHPERTAAWLEAEEKARQKNARPQPLRTPNTFAKVEAIHTPLLVISASADLLAPPALMQRWVRHMPQAEWFSIADAGHSVPMEQPDGFNKAALDFIRRH</sequence>
<dbReference type="OrthoDB" id="9808398at2"/>
<reference evidence="4 5" key="1">
    <citation type="journal article" date="2019" name="Environ. Microbiol.">
        <title>Species interactions and distinct microbial communities in high Arctic permafrost affected cryosols are associated with the CH4 and CO2 gas fluxes.</title>
        <authorList>
            <person name="Altshuler I."/>
            <person name="Hamel J."/>
            <person name="Turney S."/>
            <person name="Magnuson E."/>
            <person name="Levesque R."/>
            <person name="Greer C."/>
            <person name="Whyte L.G."/>
        </authorList>
    </citation>
    <scope>NUCLEOTIDE SEQUENCE [LARGE SCALE GENOMIC DNA]</scope>
    <source>
        <strain evidence="4 5">S9.3B</strain>
    </source>
</reference>
<dbReference type="Proteomes" id="UP000317078">
    <property type="component" value="Unassembled WGS sequence"/>
</dbReference>
<keyword evidence="1 4" id="KW-0378">Hydrolase</keyword>
<evidence type="ECO:0000256" key="1">
    <source>
        <dbReference type="ARBA" id="ARBA00022801"/>
    </source>
</evidence>
<evidence type="ECO:0000259" key="3">
    <source>
        <dbReference type="Pfam" id="PF12697"/>
    </source>
</evidence>
<organism evidence="4 5">
    <name type="scientific">Muricoccus nepalensis</name>
    <dbReference type="NCBI Taxonomy" id="1854500"/>
    <lineage>
        <taxon>Bacteria</taxon>
        <taxon>Pseudomonadati</taxon>
        <taxon>Pseudomonadota</taxon>
        <taxon>Alphaproteobacteria</taxon>
        <taxon>Acetobacterales</taxon>
        <taxon>Roseomonadaceae</taxon>
        <taxon>Muricoccus</taxon>
    </lineage>
</organism>
<dbReference type="InterPro" id="IPR050266">
    <property type="entry name" value="AB_hydrolase_sf"/>
</dbReference>
<protein>
    <submittedName>
        <fullName evidence="4">Alpha/beta hydrolase</fullName>
    </submittedName>
</protein>
<dbReference type="Pfam" id="PF12697">
    <property type="entry name" value="Abhydrolase_6"/>
    <property type="match status" value="1"/>
</dbReference>
<dbReference type="InterPro" id="IPR000073">
    <property type="entry name" value="AB_hydrolase_1"/>
</dbReference>
<keyword evidence="5" id="KW-1185">Reference proteome</keyword>
<name>A0A502F9H5_9PROT</name>
<dbReference type="AlphaFoldDB" id="A0A502F9H5"/>
<evidence type="ECO:0000256" key="2">
    <source>
        <dbReference type="SAM" id="SignalP"/>
    </source>
</evidence>